<gene>
    <name evidence="4" type="ORF">FEE95_09425</name>
</gene>
<dbReference type="PANTHER" id="PTHR43479:SF12">
    <property type="entry name" value="TRANSCRIPTIONAL REGULATORY PROTEIN"/>
    <property type="match status" value="1"/>
</dbReference>
<dbReference type="Proteomes" id="UP000310314">
    <property type="component" value="Unassembled WGS sequence"/>
</dbReference>
<dbReference type="RefSeq" id="WP_138657696.1">
    <property type="nucleotide sequence ID" value="NZ_VATY01000002.1"/>
</dbReference>
<protein>
    <submittedName>
        <fullName evidence="4">TetR/AcrR family transcriptional regulator</fullName>
    </submittedName>
</protein>
<dbReference type="PANTHER" id="PTHR43479">
    <property type="entry name" value="ACREF/ENVCD OPERON REPRESSOR-RELATED"/>
    <property type="match status" value="1"/>
</dbReference>
<comment type="caution">
    <text evidence="4">The sequence shown here is derived from an EMBL/GenBank/DDBJ whole genome shotgun (WGS) entry which is preliminary data.</text>
</comment>
<proteinExistence type="predicted"/>
<organism evidence="4 5">
    <name type="scientific">Maribacter algarum</name>
    <name type="common">ex Zhang et al. 2020</name>
    <dbReference type="NCBI Taxonomy" id="2578118"/>
    <lineage>
        <taxon>Bacteria</taxon>
        <taxon>Pseudomonadati</taxon>
        <taxon>Bacteroidota</taxon>
        <taxon>Flavobacteriia</taxon>
        <taxon>Flavobacteriales</taxon>
        <taxon>Flavobacteriaceae</taxon>
        <taxon>Maribacter</taxon>
    </lineage>
</organism>
<accession>A0A5S3PPS3</accession>
<keyword evidence="1 2" id="KW-0238">DNA-binding</keyword>
<reference evidence="4 5" key="1">
    <citation type="submission" date="2019-05" db="EMBL/GenBank/DDBJ databases">
        <authorList>
            <person name="Zhang J.-Y."/>
            <person name="Feg X."/>
            <person name="Du Z.-J."/>
        </authorList>
    </citation>
    <scope>NUCLEOTIDE SEQUENCE [LARGE SCALE GENOMIC DNA]</scope>
    <source>
        <strain evidence="4 5">RZ26</strain>
    </source>
</reference>
<sequence>MSNTKQKILKSAIALFNEKGLINVRLQQIADDAGISVGNLAYHYYSKKAIIQAIDAELGNELEPLLSIDQNFPSLIDFDNHLGRYFFLLNQYSFYFLDLLEMERAYPKMHSKRLEYMEKMIAQIHAWLLLNMEKDILKPEKGEHHYLHTAESIWMIITFWLTQRQVRGKTEIGEGHFKEFIWNQLIPLLTEAGWIEFEAVILPQLKFHLDESISLDFRKLT</sequence>
<dbReference type="Gene3D" id="1.10.357.10">
    <property type="entry name" value="Tetracycline Repressor, domain 2"/>
    <property type="match status" value="1"/>
</dbReference>
<evidence type="ECO:0000259" key="3">
    <source>
        <dbReference type="PROSITE" id="PS50977"/>
    </source>
</evidence>
<dbReference type="InterPro" id="IPR001647">
    <property type="entry name" value="HTH_TetR"/>
</dbReference>
<feature type="DNA-binding region" description="H-T-H motif" evidence="2">
    <location>
        <begin position="25"/>
        <end position="44"/>
    </location>
</feature>
<feature type="domain" description="HTH tetR-type" evidence="3">
    <location>
        <begin position="2"/>
        <end position="62"/>
    </location>
</feature>
<dbReference type="OrthoDB" id="9785164at2"/>
<dbReference type="Pfam" id="PF00440">
    <property type="entry name" value="TetR_N"/>
    <property type="match status" value="1"/>
</dbReference>
<name>A0A5S3PPS3_9FLAO</name>
<evidence type="ECO:0000313" key="4">
    <source>
        <dbReference type="EMBL" id="TMM56712.1"/>
    </source>
</evidence>
<dbReference type="PROSITE" id="PS50977">
    <property type="entry name" value="HTH_TETR_2"/>
    <property type="match status" value="1"/>
</dbReference>
<dbReference type="PRINTS" id="PR00455">
    <property type="entry name" value="HTHTETR"/>
</dbReference>
<dbReference type="EMBL" id="VATY01000002">
    <property type="protein sequence ID" value="TMM56712.1"/>
    <property type="molecule type" value="Genomic_DNA"/>
</dbReference>
<dbReference type="SUPFAM" id="SSF46689">
    <property type="entry name" value="Homeodomain-like"/>
    <property type="match status" value="1"/>
</dbReference>
<keyword evidence="5" id="KW-1185">Reference proteome</keyword>
<dbReference type="InterPro" id="IPR050624">
    <property type="entry name" value="HTH-type_Tx_Regulator"/>
</dbReference>
<dbReference type="GO" id="GO:0003677">
    <property type="term" value="F:DNA binding"/>
    <property type="evidence" value="ECO:0007669"/>
    <property type="project" value="UniProtKB-UniRule"/>
</dbReference>
<evidence type="ECO:0000313" key="5">
    <source>
        <dbReference type="Proteomes" id="UP000310314"/>
    </source>
</evidence>
<dbReference type="Pfam" id="PF13972">
    <property type="entry name" value="TetR"/>
    <property type="match status" value="1"/>
</dbReference>
<evidence type="ECO:0000256" key="2">
    <source>
        <dbReference type="PROSITE-ProRule" id="PRU00335"/>
    </source>
</evidence>
<dbReference type="InterPro" id="IPR009057">
    <property type="entry name" value="Homeodomain-like_sf"/>
</dbReference>
<evidence type="ECO:0000256" key="1">
    <source>
        <dbReference type="ARBA" id="ARBA00023125"/>
    </source>
</evidence>
<dbReference type="InterPro" id="IPR025722">
    <property type="entry name" value="TetR"/>
</dbReference>
<dbReference type="AlphaFoldDB" id="A0A5S3PPS3"/>